<feature type="transmembrane region" description="Helical" evidence="1">
    <location>
        <begin position="20"/>
        <end position="38"/>
    </location>
</feature>
<dbReference type="SUPFAM" id="SSF56059">
    <property type="entry name" value="Glutathione synthetase ATP-binding domain-like"/>
    <property type="match status" value="1"/>
</dbReference>
<dbReference type="InterPro" id="IPR013815">
    <property type="entry name" value="ATP_grasp_subdomain_1"/>
</dbReference>
<comment type="caution">
    <text evidence="2">The sequence shown here is derived from an EMBL/GenBank/DDBJ whole genome shotgun (WGS) entry which is preliminary data.</text>
</comment>
<evidence type="ECO:0000313" key="3">
    <source>
        <dbReference type="Proteomes" id="UP000095552"/>
    </source>
</evidence>
<protein>
    <recommendedName>
        <fullName evidence="4">ATP-grasp domain-containing protein</fullName>
    </recommendedName>
</protein>
<dbReference type="GO" id="GO:0005524">
    <property type="term" value="F:ATP binding"/>
    <property type="evidence" value="ECO:0007669"/>
    <property type="project" value="InterPro"/>
</dbReference>
<keyword evidence="1" id="KW-0472">Membrane</keyword>
<evidence type="ECO:0008006" key="4">
    <source>
        <dbReference type="Google" id="ProtNLM"/>
    </source>
</evidence>
<accession>A0A1E5T323</accession>
<sequence length="360" mass="41015">MFMRHRLPLFLVKIIYYEYWPFWLFFMPLVPYWIYLAIRAKSLTYFTAANPGIIHGGVFGESKIDILEKINPKYKPTTLFFKANTGLTEVVDGIEKAGLTFPMIIKPDVGERGSEVEKLDSQQDLEHYITQNHQDFIVQEFVDFDVELGVLYHKLPISNTSNITSIVQKEFLGVTGDGTTSIRALLQKSERAKLQMPALEEKFGSHLDDVLPNGVYKNLQPIGNHCLGTKFLSGQHLINDKLVKVFDQISADVDGFNFGRFDLKVSSIEDLYEGQNIKILELNGVTSEPGHIYDPKFNLFRAYKDTMLSMKTSCLVSIENMKQGAKVTPFWEMFRLLRTHFSSDEISQNELSATKTASAK</sequence>
<keyword evidence="1" id="KW-0812">Transmembrane</keyword>
<reference evidence="2 3" key="1">
    <citation type="submission" date="2016-08" db="EMBL/GenBank/DDBJ databases">
        <title>Draft genome of Fabibacter sp. strain SK-8.</title>
        <authorList>
            <person name="Wong S.-K."/>
            <person name="Hamasaki K."/>
            <person name="Yoshizawa S."/>
        </authorList>
    </citation>
    <scope>NUCLEOTIDE SEQUENCE [LARGE SCALE GENOMIC DNA]</scope>
    <source>
        <strain evidence="2 3">SK-8</strain>
    </source>
</reference>
<proteinExistence type="predicted"/>
<dbReference type="Gene3D" id="3.30.1490.20">
    <property type="entry name" value="ATP-grasp fold, A domain"/>
    <property type="match status" value="1"/>
</dbReference>
<dbReference type="STRING" id="1563681.BFP71_06525"/>
<dbReference type="Proteomes" id="UP000095552">
    <property type="component" value="Unassembled WGS sequence"/>
</dbReference>
<organism evidence="2 3">
    <name type="scientific">Roseivirga misakiensis</name>
    <dbReference type="NCBI Taxonomy" id="1563681"/>
    <lineage>
        <taxon>Bacteria</taxon>
        <taxon>Pseudomonadati</taxon>
        <taxon>Bacteroidota</taxon>
        <taxon>Cytophagia</taxon>
        <taxon>Cytophagales</taxon>
        <taxon>Roseivirgaceae</taxon>
        <taxon>Roseivirga</taxon>
    </lineage>
</organism>
<keyword evidence="3" id="KW-1185">Reference proteome</keyword>
<gene>
    <name evidence="2" type="ORF">BFP71_06525</name>
</gene>
<evidence type="ECO:0000313" key="2">
    <source>
        <dbReference type="EMBL" id="OEK05772.1"/>
    </source>
</evidence>
<evidence type="ECO:0000256" key="1">
    <source>
        <dbReference type="SAM" id="Phobius"/>
    </source>
</evidence>
<name>A0A1E5T323_9BACT</name>
<keyword evidence="1" id="KW-1133">Transmembrane helix</keyword>
<dbReference type="EMBL" id="MDGQ01000004">
    <property type="protein sequence ID" value="OEK05772.1"/>
    <property type="molecule type" value="Genomic_DNA"/>
</dbReference>
<dbReference type="AlphaFoldDB" id="A0A1E5T323"/>